<accession>A0A133YFN2</accession>
<dbReference type="PANTHER" id="PTHR12994:SF17">
    <property type="entry name" value="LD30995P"/>
    <property type="match status" value="1"/>
</dbReference>
<keyword evidence="8" id="KW-1185">Reference proteome</keyword>
<dbReference type="EMBL" id="LSCV01000008">
    <property type="protein sequence ID" value="KXB41996.1"/>
    <property type="molecule type" value="Genomic_DNA"/>
</dbReference>
<dbReference type="Gene3D" id="3.60.60.10">
    <property type="entry name" value="Penicillin V Acylase, Chain A"/>
    <property type="match status" value="1"/>
</dbReference>
<dbReference type="EC" id="3.4.-.-" evidence="6"/>
<evidence type="ECO:0000256" key="1">
    <source>
        <dbReference type="ARBA" id="ARBA00001670"/>
    </source>
</evidence>
<organism evidence="7 8">
    <name type="scientific">Amygdalobacter nucleatus</name>
    <dbReference type="NCBI Taxonomy" id="3029274"/>
    <lineage>
        <taxon>Bacteria</taxon>
        <taxon>Bacillati</taxon>
        <taxon>Bacillota</taxon>
        <taxon>Clostridia</taxon>
        <taxon>Eubacteriales</taxon>
        <taxon>Oscillospiraceae</taxon>
        <taxon>Amygdalobacter</taxon>
    </lineage>
</organism>
<keyword evidence="4 6" id="KW-0378">Hydrolase</keyword>
<gene>
    <name evidence="7" type="ORF">HMPREF1872_00468</name>
</gene>
<name>A0A133YFN2_9FIRM</name>
<evidence type="ECO:0000256" key="5">
    <source>
        <dbReference type="ARBA" id="ARBA00022997"/>
    </source>
</evidence>
<comment type="catalytic activity">
    <reaction evidence="1">
        <text>an L-aminoacyl-L-amino acid + H2O = 2 an L-alpha-amino acid</text>
        <dbReference type="Rhea" id="RHEA:48940"/>
        <dbReference type="ChEBI" id="CHEBI:15377"/>
        <dbReference type="ChEBI" id="CHEBI:59869"/>
        <dbReference type="ChEBI" id="CHEBI:77460"/>
        <dbReference type="EC" id="3.4.13.19"/>
    </reaction>
</comment>
<reference evidence="8" key="1">
    <citation type="submission" date="2016-01" db="EMBL/GenBank/DDBJ databases">
        <authorList>
            <person name="Mitreva M."/>
            <person name="Pepin K.H."/>
            <person name="Mihindukulasuriya K.A."/>
            <person name="Fulton R."/>
            <person name="Fronick C."/>
            <person name="O'Laughlin M."/>
            <person name="Miner T."/>
            <person name="Herter B."/>
            <person name="Rosa B.A."/>
            <person name="Cordes M."/>
            <person name="Tomlinson C."/>
            <person name="Wollam A."/>
            <person name="Palsikar V.B."/>
            <person name="Mardis E.R."/>
            <person name="Wilson R.K."/>
        </authorList>
    </citation>
    <scope>NUCLEOTIDE SEQUENCE [LARGE SCALE GENOMIC DNA]</scope>
    <source>
        <strain evidence="8">KA00274</strain>
    </source>
</reference>
<evidence type="ECO:0000256" key="6">
    <source>
        <dbReference type="RuleBase" id="RU364089"/>
    </source>
</evidence>
<dbReference type="GO" id="GO:0070004">
    <property type="term" value="F:cysteine-type exopeptidase activity"/>
    <property type="evidence" value="ECO:0007669"/>
    <property type="project" value="InterPro"/>
</dbReference>
<dbReference type="AlphaFoldDB" id="A0A133YFN2"/>
<keyword evidence="5 6" id="KW-0224">Dipeptidase</keyword>
<dbReference type="InterPro" id="IPR047804">
    <property type="entry name" value="C69_dipept_A-like"/>
</dbReference>
<comment type="similarity">
    <text evidence="2 6">Belongs to the peptidase C69 family.</text>
</comment>
<evidence type="ECO:0000313" key="8">
    <source>
        <dbReference type="Proteomes" id="UP000070080"/>
    </source>
</evidence>
<dbReference type="STRING" id="1497955.HMPREF1872_00468"/>
<dbReference type="PANTHER" id="PTHR12994">
    <property type="entry name" value="SECERNIN"/>
    <property type="match status" value="1"/>
</dbReference>
<evidence type="ECO:0000313" key="7">
    <source>
        <dbReference type="EMBL" id="KXB41996.1"/>
    </source>
</evidence>
<sequence>MFKYCKGDFSMTNSRSSCTTLIVGKKASIDGSIMIARNEDHHDTIDPKIFVVQQASDVANRTYHSVHTGVTVDLPSKAMRCTYVPQADPSVEGEYGQASWNSDNVSISATESVYGNPRVLAYDPLVEDGIAEDALNHIVAPFIHSAREGVEFLGKLIEKYGSAEGNGILFADKDEAWYMEIPCGHHYVAVRIPDDCYAVAPNQVSIEDIDFNDPANYIWSTGIQEFVNEHKLNPDREGFVFRHIFGTSNVKDRVYNTPRAWFIHTYLDEEFYDEPTSPYLPFINKADRLLSVEDVAYCLSSHYNETEFDPIGHMGTEASRKRFRAISLSRTQESHIMQIQPEITNGSQAIQWLSFATNAFTPYVPFFANVNDTPKAYQYSPNKLDTNSAYWLFKLLSYVVESHYDTFADKDNAYLYEMQSYSRKRIAEVRKAVTEQKLTGGALTNYLTEANQVTADYVLTKTRNLLTDLLQQSLSFSKMSFTMDKNL</sequence>
<protein>
    <recommendedName>
        <fullName evidence="6">Dipeptidase</fullName>
        <ecNumber evidence="6">3.4.-.-</ecNumber>
    </recommendedName>
</protein>
<dbReference type="PATRIC" id="fig|1497955.3.peg.451"/>
<dbReference type="Proteomes" id="UP000070080">
    <property type="component" value="Unassembled WGS sequence"/>
</dbReference>
<dbReference type="InterPro" id="IPR005322">
    <property type="entry name" value="Peptidase_C69"/>
</dbReference>
<evidence type="ECO:0000256" key="4">
    <source>
        <dbReference type="ARBA" id="ARBA00022801"/>
    </source>
</evidence>
<keyword evidence="3 6" id="KW-0645">Protease</keyword>
<dbReference type="GO" id="GO:0006508">
    <property type="term" value="P:proteolysis"/>
    <property type="evidence" value="ECO:0007669"/>
    <property type="project" value="UniProtKB-KW"/>
</dbReference>
<evidence type="ECO:0000256" key="3">
    <source>
        <dbReference type="ARBA" id="ARBA00022670"/>
    </source>
</evidence>
<dbReference type="GO" id="GO:0016805">
    <property type="term" value="F:dipeptidase activity"/>
    <property type="evidence" value="ECO:0007669"/>
    <property type="project" value="UniProtKB-KW"/>
</dbReference>
<proteinExistence type="inferred from homology"/>
<evidence type="ECO:0000256" key="2">
    <source>
        <dbReference type="ARBA" id="ARBA00007225"/>
    </source>
</evidence>
<dbReference type="Pfam" id="PF03577">
    <property type="entry name" value="Peptidase_C69"/>
    <property type="match status" value="1"/>
</dbReference>
<comment type="caution">
    <text evidence="7">The sequence shown here is derived from an EMBL/GenBank/DDBJ whole genome shotgun (WGS) entry which is preliminary data.</text>
</comment>
<dbReference type="NCBIfam" id="NF033678">
    <property type="entry name" value="C69_fam_dipept"/>
    <property type="match status" value="1"/>
</dbReference>